<organism evidence="4 5">
    <name type="scientific">Dillenia turbinata</name>
    <dbReference type="NCBI Taxonomy" id="194707"/>
    <lineage>
        <taxon>Eukaryota</taxon>
        <taxon>Viridiplantae</taxon>
        <taxon>Streptophyta</taxon>
        <taxon>Embryophyta</taxon>
        <taxon>Tracheophyta</taxon>
        <taxon>Spermatophyta</taxon>
        <taxon>Magnoliopsida</taxon>
        <taxon>eudicotyledons</taxon>
        <taxon>Gunneridae</taxon>
        <taxon>Pentapetalae</taxon>
        <taxon>Dilleniales</taxon>
        <taxon>Dilleniaceae</taxon>
        <taxon>Dillenia</taxon>
    </lineage>
</organism>
<sequence>MSRNLYLLFLLMILCLSTECQSWGWFQSSKETNSQPDASQNNYLPNGVVAEFSMEGLNDPKGIKLVENARKKLVGANSCWQKAYQNLFAGCSEIIADKEKQSRLAWDLSDCFQRDSGRSSFPACDSKSPMLKCLKILDEDSHRVYLEFFLEANSICHQLQTDAFKRQTERLVNELKKSAEFAEEKLELIEENAERLLQNSGQIHDSLISIDLQTRENAERLLQSSGQIHDSLTSIDLQTQELVKSSKDVEDHIEFIANHSNAIYEQTKGIAASQLELSAGQARMKEKMEEGMAMLHESYSGLRKEIGVLKDEAIEIEKEINNVGKAMSLKMENLQSKADDIGNMAGISLDKQKQLLDGQSVAIEGLQFLTKFQSQALEESRVTLQQLAEFGHKQQEELLHRQEQLQRAHDHLVENSKTILAAQEAFESKQATMFVALDKLFALHNAMLLESRFIKAFFIYFLSMFVLYMFTSTKQTYSVRPRLYIGLCFALVVECAIIRFTKDDIERQTWIINSVRLVFATLGLLQLLYAVYSYKNYEVLNHEMLLTLMEKVNGMEREKREKQMLSYYGYDSDSDVNWCKWVDVELPEEVNELEDPDFLLPEQVGENSVITSSIARKYNLRQRRS</sequence>
<protein>
    <recommendedName>
        <fullName evidence="6">Protein GAMETE EXPRESSED 1</fullName>
    </recommendedName>
</protein>
<feature type="coiled-coil region" evidence="1">
    <location>
        <begin position="165"/>
        <end position="199"/>
    </location>
</feature>
<keyword evidence="1" id="KW-0175">Coiled coil</keyword>
<feature type="transmembrane region" description="Helical" evidence="2">
    <location>
        <begin position="453"/>
        <end position="471"/>
    </location>
</feature>
<dbReference type="Proteomes" id="UP001370490">
    <property type="component" value="Unassembled WGS sequence"/>
</dbReference>
<evidence type="ECO:0000313" key="4">
    <source>
        <dbReference type="EMBL" id="KAK6926171.1"/>
    </source>
</evidence>
<keyword evidence="2" id="KW-0472">Membrane</keyword>
<dbReference type="EMBL" id="JBAMMX010000015">
    <property type="protein sequence ID" value="KAK6926171.1"/>
    <property type="molecule type" value="Genomic_DNA"/>
</dbReference>
<feature type="transmembrane region" description="Helical" evidence="2">
    <location>
        <begin position="483"/>
        <end position="501"/>
    </location>
</feature>
<reference evidence="4 5" key="1">
    <citation type="submission" date="2023-12" db="EMBL/GenBank/DDBJ databases">
        <title>A high-quality genome assembly for Dillenia turbinata (Dilleniales).</title>
        <authorList>
            <person name="Chanderbali A."/>
        </authorList>
    </citation>
    <scope>NUCLEOTIDE SEQUENCE [LARGE SCALE GENOMIC DNA]</scope>
    <source>
        <strain evidence="4">LSX21</strain>
        <tissue evidence="4">Leaf</tissue>
    </source>
</reference>
<dbReference type="PANTHER" id="PTHR33538">
    <property type="entry name" value="PROTEIN GAMETE EXPRESSED 1"/>
    <property type="match status" value="1"/>
</dbReference>
<feature type="chain" id="PRO_5042860343" description="Protein GAMETE EXPRESSED 1" evidence="3">
    <location>
        <begin position="21"/>
        <end position="625"/>
    </location>
</feature>
<keyword evidence="3" id="KW-0732">Signal</keyword>
<dbReference type="InterPro" id="IPR040346">
    <property type="entry name" value="GEX1/Brambleberry"/>
</dbReference>
<name>A0AAN8V9P6_9MAGN</name>
<keyword evidence="2" id="KW-1133">Transmembrane helix</keyword>
<evidence type="ECO:0000256" key="1">
    <source>
        <dbReference type="SAM" id="Coils"/>
    </source>
</evidence>
<dbReference type="PANTHER" id="PTHR33538:SF2">
    <property type="entry name" value="PROTEIN GAMETE EXPRESSED 1"/>
    <property type="match status" value="1"/>
</dbReference>
<feature type="signal peptide" evidence="3">
    <location>
        <begin position="1"/>
        <end position="20"/>
    </location>
</feature>
<keyword evidence="2" id="KW-0812">Transmembrane</keyword>
<evidence type="ECO:0000313" key="5">
    <source>
        <dbReference type="Proteomes" id="UP001370490"/>
    </source>
</evidence>
<accession>A0AAN8V9P6</accession>
<keyword evidence="5" id="KW-1185">Reference proteome</keyword>
<evidence type="ECO:0000256" key="3">
    <source>
        <dbReference type="SAM" id="SignalP"/>
    </source>
</evidence>
<evidence type="ECO:0000256" key="2">
    <source>
        <dbReference type="SAM" id="Phobius"/>
    </source>
</evidence>
<gene>
    <name evidence="4" type="ORF">RJ641_007890</name>
</gene>
<comment type="caution">
    <text evidence="4">The sequence shown here is derived from an EMBL/GenBank/DDBJ whole genome shotgun (WGS) entry which is preliminary data.</text>
</comment>
<evidence type="ECO:0008006" key="6">
    <source>
        <dbReference type="Google" id="ProtNLM"/>
    </source>
</evidence>
<proteinExistence type="predicted"/>
<dbReference type="AlphaFoldDB" id="A0AAN8V9P6"/>
<feature type="transmembrane region" description="Helical" evidence="2">
    <location>
        <begin position="513"/>
        <end position="532"/>
    </location>
</feature>